<comment type="caution">
    <text evidence="9">The sequence shown here is derived from an EMBL/GenBank/DDBJ whole genome shotgun (WGS) entry which is preliminary data.</text>
</comment>
<protein>
    <recommendedName>
        <fullName evidence="7 8">Cell division protein FtsL</fullName>
    </recommendedName>
</protein>
<dbReference type="OrthoDB" id="2134768at2"/>
<evidence type="ECO:0000256" key="1">
    <source>
        <dbReference type="ARBA" id="ARBA00022475"/>
    </source>
</evidence>
<feature type="transmembrane region" description="Helical" evidence="7">
    <location>
        <begin position="51"/>
        <end position="75"/>
    </location>
</feature>
<dbReference type="RefSeq" id="WP_087057188.1">
    <property type="nucleotide sequence ID" value="NZ_BKBH01000015.1"/>
</dbReference>
<proteinExistence type="inferred from homology"/>
<evidence type="ECO:0000256" key="6">
    <source>
        <dbReference type="ARBA" id="ARBA00023306"/>
    </source>
</evidence>
<evidence type="ECO:0000256" key="7">
    <source>
        <dbReference type="HAMAP-Rule" id="MF_00910"/>
    </source>
</evidence>
<keyword evidence="3 7" id="KW-0812">Transmembrane</keyword>
<name>A0A5R9C4D8_9LACT</name>
<evidence type="ECO:0000256" key="2">
    <source>
        <dbReference type="ARBA" id="ARBA00022618"/>
    </source>
</evidence>
<gene>
    <name evidence="7 9" type="primary">ftsL</name>
    <name evidence="9" type="ORF">FEZ48_05985</name>
</gene>
<keyword evidence="5 7" id="KW-0472">Membrane</keyword>
<dbReference type="HAMAP" id="MF_00910">
    <property type="entry name" value="FtsL"/>
    <property type="match status" value="1"/>
</dbReference>
<dbReference type="GO" id="GO:0005886">
    <property type="term" value="C:plasma membrane"/>
    <property type="evidence" value="ECO:0007669"/>
    <property type="project" value="UniProtKB-SubCell"/>
</dbReference>
<dbReference type="AlphaFoldDB" id="A0A5R9C4D8"/>
<comment type="function">
    <text evidence="7">Essential cell division protein.</text>
</comment>
<dbReference type="STRING" id="191770.SAMN04488013_101131"/>
<evidence type="ECO:0000313" key="10">
    <source>
        <dbReference type="Proteomes" id="UP000307201"/>
    </source>
</evidence>
<accession>A0A5R9C4D8</accession>
<dbReference type="NCBIfam" id="TIGR02209">
    <property type="entry name" value="ftsL_broad"/>
    <property type="match status" value="1"/>
</dbReference>
<reference evidence="9 10" key="1">
    <citation type="submission" date="2019-05" db="EMBL/GenBank/DDBJ databases">
        <title>The metagenome of a microbial culture collection derived from dairy environment covers the genomic content of the human microbiome.</title>
        <authorList>
            <person name="Roder T."/>
            <person name="Wuthrich D."/>
            <person name="Sattari Z."/>
            <person name="Von Ah U."/>
            <person name="Bar C."/>
            <person name="Ronchi F."/>
            <person name="Macpherson A.J."/>
            <person name="Ganal-Vonarburg S.C."/>
            <person name="Bruggmann R."/>
            <person name="Vergeres G."/>
        </authorList>
    </citation>
    <scope>NUCLEOTIDE SEQUENCE [LARGE SCALE GENOMIC DNA]</scope>
    <source>
        <strain evidence="9 10">FAM 24235</strain>
    </source>
</reference>
<dbReference type="GO" id="GO:0043093">
    <property type="term" value="P:FtsZ-dependent cytokinesis"/>
    <property type="evidence" value="ECO:0007669"/>
    <property type="project" value="UniProtKB-UniRule"/>
</dbReference>
<dbReference type="InterPro" id="IPR011922">
    <property type="entry name" value="Cell_div_FtsL"/>
</dbReference>
<evidence type="ECO:0000256" key="3">
    <source>
        <dbReference type="ARBA" id="ARBA00022692"/>
    </source>
</evidence>
<organism evidence="9 10">
    <name type="scientific">Marinilactibacillus psychrotolerans</name>
    <dbReference type="NCBI Taxonomy" id="191770"/>
    <lineage>
        <taxon>Bacteria</taxon>
        <taxon>Bacillati</taxon>
        <taxon>Bacillota</taxon>
        <taxon>Bacilli</taxon>
        <taxon>Lactobacillales</taxon>
        <taxon>Carnobacteriaceae</taxon>
        <taxon>Marinilactibacillus</taxon>
    </lineage>
</organism>
<keyword evidence="1 7" id="KW-1003">Cell membrane</keyword>
<keyword evidence="6 7" id="KW-0131">Cell cycle</keyword>
<dbReference type="Proteomes" id="UP000307201">
    <property type="component" value="Unassembled WGS sequence"/>
</dbReference>
<dbReference type="EMBL" id="VBTE01000014">
    <property type="protein sequence ID" value="TLQ07708.1"/>
    <property type="molecule type" value="Genomic_DNA"/>
</dbReference>
<sequence>MKIERKIIMAMNDNLAREINMQAVPSPRQHPETQPGNVHIKKTVKRGITRLEVWLISFFGCVVFGLLVANITMAMQLSTTNRTTQDLDQQATDIQVVNENLEQNIQELSRYDRVYKIAKDNGLKMNEEQIRNVSP</sequence>
<dbReference type="GO" id="GO:0032153">
    <property type="term" value="C:cell division site"/>
    <property type="evidence" value="ECO:0007669"/>
    <property type="project" value="UniProtKB-UniRule"/>
</dbReference>
<comment type="similarity">
    <text evidence="7">Belongs to the FtsL family.</text>
</comment>
<comment type="subcellular location">
    <subcellularLocation>
        <location evidence="7">Cell membrane</location>
        <topology evidence="7">Single-pass type II membrane protein</topology>
    </subcellularLocation>
    <text evidence="7">Localizes to the division septum where it forms a ring structure.</text>
</comment>
<evidence type="ECO:0000256" key="4">
    <source>
        <dbReference type="ARBA" id="ARBA00022989"/>
    </source>
</evidence>
<keyword evidence="2 7" id="KW-0132">Cell division</keyword>
<evidence type="ECO:0000313" key="9">
    <source>
        <dbReference type="EMBL" id="TLQ07708.1"/>
    </source>
</evidence>
<evidence type="ECO:0000256" key="8">
    <source>
        <dbReference type="NCBIfam" id="TIGR02209"/>
    </source>
</evidence>
<evidence type="ECO:0000256" key="5">
    <source>
        <dbReference type="ARBA" id="ARBA00023136"/>
    </source>
</evidence>
<keyword evidence="4 7" id="KW-1133">Transmembrane helix</keyword>